<name>A0A0F9AS92_9ZZZZ</name>
<evidence type="ECO:0000313" key="1">
    <source>
        <dbReference type="EMBL" id="KKL12454.1"/>
    </source>
</evidence>
<protein>
    <submittedName>
        <fullName evidence="1">Uncharacterized protein</fullName>
    </submittedName>
</protein>
<reference evidence="1" key="1">
    <citation type="journal article" date="2015" name="Nature">
        <title>Complex archaea that bridge the gap between prokaryotes and eukaryotes.</title>
        <authorList>
            <person name="Spang A."/>
            <person name="Saw J.H."/>
            <person name="Jorgensen S.L."/>
            <person name="Zaremba-Niedzwiedzka K."/>
            <person name="Martijn J."/>
            <person name="Lind A.E."/>
            <person name="van Eijk R."/>
            <person name="Schleper C."/>
            <person name="Guy L."/>
            <person name="Ettema T.J."/>
        </authorList>
    </citation>
    <scope>NUCLEOTIDE SEQUENCE</scope>
</reference>
<organism evidence="1">
    <name type="scientific">marine sediment metagenome</name>
    <dbReference type="NCBI Taxonomy" id="412755"/>
    <lineage>
        <taxon>unclassified sequences</taxon>
        <taxon>metagenomes</taxon>
        <taxon>ecological metagenomes</taxon>
    </lineage>
</organism>
<dbReference type="Gene3D" id="3.30.420.280">
    <property type="match status" value="1"/>
</dbReference>
<proteinExistence type="predicted"/>
<gene>
    <name evidence="1" type="ORF">LCGC14_2535600</name>
</gene>
<dbReference type="AlphaFoldDB" id="A0A0F9AS92"/>
<dbReference type="InterPro" id="IPR027417">
    <property type="entry name" value="P-loop_NTPase"/>
</dbReference>
<dbReference type="Gene3D" id="3.40.50.300">
    <property type="entry name" value="P-loop containing nucleotide triphosphate hydrolases"/>
    <property type="match status" value="1"/>
</dbReference>
<accession>A0A0F9AS92</accession>
<dbReference type="EMBL" id="LAZR01041251">
    <property type="protein sequence ID" value="KKL12454.1"/>
    <property type="molecule type" value="Genomic_DNA"/>
</dbReference>
<sequence>MKFVINANRLLPGQREWWQLPNYFKLLVGGKRAGKTYAGAMRAIRNSRLNTGRPGMYVSPNLPLAKRTIIPTLKQLLRKSGIKFRHYTQGEYGNAFFIENWDGHIWIGSGDTPESLVGSKLSWAAIDEPFLQKKEVFDEMIARVSDKNAVLPEIFMTGTPEELNWGYDVATDDGKKYDIGVVFASTRDNPYLMDGYVDILEAAYDEQHRAAYIDGQFVNLKVGRVYKDFNRTMIKKRGEPRDHPDSILRLPIECGMDFNVDAMSCEIYRRGPTWIHFFDEIRLKNANTYDMAKALHAKYPGITIYPDASGSARKTSAVASDHAILRGGTIDMPWRFKVIASRSNPPVKDRVNAFNKLMREGNCSFFNVPELITDLERCAWRSGDIDKRDPERTHASDAGGYPVVFNFPVISRKVSYGAAW</sequence>
<dbReference type="Pfam" id="PF03237">
    <property type="entry name" value="Terminase_6N"/>
    <property type="match status" value="1"/>
</dbReference>
<comment type="caution">
    <text evidence="1">The sequence shown here is derived from an EMBL/GenBank/DDBJ whole genome shotgun (WGS) entry which is preliminary data.</text>
</comment>